<keyword evidence="3" id="KW-1185">Reference proteome</keyword>
<dbReference type="Gene3D" id="1.20.120.1850">
    <property type="entry name" value="Ebh helix bundles repeating unit (S and A modules)"/>
    <property type="match status" value="1"/>
</dbReference>
<feature type="coiled-coil region" evidence="1">
    <location>
        <begin position="1393"/>
        <end position="1550"/>
    </location>
</feature>
<name>A0A2Z4NDT3_9BACT</name>
<accession>A0A2Z4NDT3</accession>
<organism evidence="2 3">
    <name type="scientific">[Mycoplasma] anseris</name>
    <dbReference type="NCBI Taxonomy" id="92400"/>
    <lineage>
        <taxon>Bacteria</taxon>
        <taxon>Bacillati</taxon>
        <taxon>Mycoplasmatota</taxon>
        <taxon>Mycoplasmoidales</taxon>
        <taxon>Metamycoplasmataceae</taxon>
        <taxon>Metamycoplasma</taxon>
    </lineage>
</organism>
<feature type="coiled-coil region" evidence="1">
    <location>
        <begin position="569"/>
        <end position="643"/>
    </location>
</feature>
<protein>
    <submittedName>
        <fullName evidence="2">Uncharacterized protein</fullName>
    </submittedName>
</protein>
<feature type="coiled-coil region" evidence="1">
    <location>
        <begin position="1197"/>
        <end position="1224"/>
    </location>
</feature>
<feature type="coiled-coil region" evidence="1">
    <location>
        <begin position="1266"/>
        <end position="1345"/>
    </location>
</feature>
<feature type="coiled-coil region" evidence="1">
    <location>
        <begin position="1985"/>
        <end position="2054"/>
    </location>
</feature>
<dbReference type="RefSeq" id="WP_033178964.1">
    <property type="nucleotide sequence ID" value="NZ_CP030140.1"/>
</dbReference>
<keyword evidence="1" id="KW-0175">Coiled coil</keyword>
<sequence>MSKSSKLKGILTFLTGAAIASTAATIYYLLNEVYMNEDERYKRDLVNQIRKKVEQANSILNNYQYVQYIPKHVLQNLKEVKDYVKDASWEERQILLEKKLHDITKAVNEAKLHYNLNSPDGNIDELREEINKKIQMAKKSAEGMINPAKQYMLDEISKAEAILRNPNATKAEIVTGIFEMENASNSLPLFDKRLKELKNNEALNTKQKEALWNEMVSSYNTDTNNFDVQKANDILNKSLFLNQEMKELRAELAFTKDKNYTFANDEIKTKLDNLINEVSTDFIDSDSNTGLNKDAVETLEAILKLKNAKQELNGIANLKKLEEQILNLPTLSEHVKKTLVSQLGQTENLAEAVKFVEKAIHLDDHARILNETISLAKDMTKTGLYEKASYGDKYKLTAAIEYAETYKDNFDKLLLVHFEDANFELDIREERLQTAIDVIDPNSLASEKNRSRLLLEKIEKKLKEYEAAKYDGPEKDDLRNQADILRASLDKDKDQITKEEMKKIKETAEGSLNSFDAYCSERDKKQAELEKLITESLKVKNEMDPSLVAEIEEFQNAITKADDNRLTNKDQLVQEIADLLAAKEKAEKAQAIFAEQERQKRVQALQEEAKKILENAIKERDAATHKSDEKSVLENDIEELQKLIDANPKDITENDVKTASKKTASHTDDLATFEENARARDALNDLLQKVATFKYSTEEKDYDRAAKEEMNKLVSAEAVAKALRDNKYAKTADLIEKTNELKQILSNSIYADKLFDAKQVLAEIDKKIEETKEEKFDSNSKNDLKAKREELNNLINSPIDLTNEIAVAERNIALKEKSDLALDEIKKMDNFITERAEKEKTLNTKISDAEALIKKLQTVPSTETIAAQNKLQELLNTVNADNQKTAAELDDYISKLNAEYASAEQVYLKKLADDDVAARAVAERKIQEADQKLADTSDPKYAGAERNAVEEAKQKLNEILALTDPKATTQQIIDATTNLNQKITDLNDYKNSYNQKQATIVEEVAKAKKFLEKMKALTPDDSEAFKTQKQAYEELIANVEAESATPTIEALDKVLNKLKAGNTTAKENYDNRYNELLNIAKAKADESIGSTLLFKSKFEDSKYDGPIKDKLNEADAALKVAKAGQDLDKIRDLTEKLNQAREAAELHKAKVDAQGKIDANEAFINSIADAKYNSDEKDTLNQAKTALASTIASATTVEQINEAKKTFEDAIEAMKIKKAQVEGQETWNAGNTKLTQYANNEFNSPQKDELKAALDNLQAKVLGNNIAEIEAAQRRVERAMADMDKQNQKHQGKKDALQELIDRATQFKDQMSNINTDKKDFLAKINEAQAKLESNESTDEILENALNKLNTELSLAQTVDQRDKSIEKAQQAAAADSTALEEAIANVTDEKYAGKELEDAKKAKQELDALIAKTEDIDKNSIIPEIDAARKKAQAAADALNNFKAKYDQKNQELHDLITNVEQTIANMGDKPEYAEEKAKLEQELANAKTKLDKPNVQNIINEINVLNKANEDAKAKMQDHEDMINSPEYQQSREKASQVLEEAKQLLAAEWVTGTLYDSEEKTKFKDDLTKKKEEIEKVLANPKATTNDLKNADIAGSNAIDKLKAYKAYKETEALITKYDVYSKLSNTNAQYLGTVQLDGMKGEITKATVLTQDKNKKYAEIELIRQSLLNKCTAFDSFVQNDYTTTLNQANSLKDSLSTPDVERVKNELATEITDNSISGDVNTIDTAELMNKALALQNAIKTANVKKEAAQVYNAGKQVQTDFQADEYNSTEKTKLADALTDLQNKLNTKDFNAINIAKEKVSSAMSQMNIFASAHDKLKRDFQTEIDEATIFYNGMSEINTDKSDFLAKLNEAKGKVNTTSANIEAARVALRNALRVAREEDVKNKSIEEKQRQALLAYGNPADQWFNENMSDAKYDGSDKTALHDAITALNNLATQNKNIDKDTFDATLKTAIDKLDSKKESNLLKKAQTYKTTYDTHNNDLKAKINEADEILTNMKDLKTVSQISFPAEFNTKLSELEAEITNAKGMIDKKETNNNLVDEKVNLENKFTGANTQFTNVFKNYYETQLLNKVNENITYANNIAYSKMKGPDYNGTEKDNIRNEVALLIGTNLALKSNIQKEKYDVSVLKELISKTETTKTKADIADGYRAQVDAKQPIKNAQSLFDKMTDQIYDSDEKTKLNNYLTEINKLMLKPTGDVNTTKGIDDYRDKLLAIMEPANVTYTLMHAVQRFQTDINTIKNSTEYRRTNQFNIEYANEMQKFYDYIFEPSKVRKMRSVANDATKNAFQRRVAKEMINLVLFTDQNFHTWGAKSVDNTTPKDELKEAVFHLDDYLSRFYYVISVPEEWMTQEYWDTARIRNFIGGDKDYGIGENDKYKSATESPNGFRINRLQDSRFSSQWGYQRYVLSLDYDTRSAEGLYKLGWNGNMKVHNGGTLRSQSAKDMMKIWVNEGYIKIMTNIYDLFNIVVDYINLPGNAEKPEVIKLEKDIDAVIKATGKPFVSLPIASVLLNFITNNNIKSSADLFNGRKTYTKININNIN</sequence>
<proteinExistence type="predicted"/>
<feature type="coiled-coil region" evidence="1">
    <location>
        <begin position="448"/>
        <end position="495"/>
    </location>
</feature>
<reference evidence="3" key="1">
    <citation type="submission" date="2018-06" db="EMBL/GenBank/DDBJ databases">
        <title>Complete genome sequences of Mycoplasma anatis, M. anseris and M. cloacale type strains.</title>
        <authorList>
            <person name="Grozner D."/>
            <person name="Forro B."/>
            <person name="Sulyok K.M."/>
            <person name="Marton S."/>
            <person name="Kreizinger Z."/>
            <person name="Banyai K."/>
            <person name="Gyuranecz M."/>
        </authorList>
    </citation>
    <scope>NUCLEOTIDE SEQUENCE [LARGE SCALE GENOMIC DNA]</scope>
    <source>
        <strain evidence="3">ATCC 49234</strain>
    </source>
</reference>
<dbReference type="Proteomes" id="UP000250218">
    <property type="component" value="Chromosome"/>
</dbReference>
<evidence type="ECO:0000313" key="3">
    <source>
        <dbReference type="Proteomes" id="UP000250218"/>
    </source>
</evidence>
<dbReference type="KEGG" id="mane:DP065_02255"/>
<feature type="coiled-coil region" evidence="1">
    <location>
        <begin position="231"/>
        <end position="258"/>
    </location>
</feature>
<evidence type="ECO:0000256" key="1">
    <source>
        <dbReference type="SAM" id="Coils"/>
    </source>
</evidence>
<gene>
    <name evidence="2" type="ORF">DP065_02255</name>
</gene>
<evidence type="ECO:0000313" key="2">
    <source>
        <dbReference type="EMBL" id="AWX69565.1"/>
    </source>
</evidence>
<dbReference type="EMBL" id="CP030140">
    <property type="protein sequence ID" value="AWX69565.1"/>
    <property type="molecule type" value="Genomic_DNA"/>
</dbReference>